<evidence type="ECO:0000313" key="2">
    <source>
        <dbReference type="EMBL" id="MBT0663534.1"/>
    </source>
</evidence>
<dbReference type="CDD" id="cd05399">
    <property type="entry name" value="NT_Rel-Spo_like"/>
    <property type="match status" value="1"/>
</dbReference>
<dbReference type="EMBL" id="JAHCVJ010000001">
    <property type="protein sequence ID" value="MBT0663534.1"/>
    <property type="molecule type" value="Genomic_DNA"/>
</dbReference>
<dbReference type="PANTHER" id="PTHR47837">
    <property type="entry name" value="GTP PYROPHOSPHOKINASE YJBM"/>
    <property type="match status" value="1"/>
</dbReference>
<protein>
    <submittedName>
        <fullName evidence="2">(P)ppGpp synthetase</fullName>
    </submittedName>
</protein>
<proteinExistence type="predicted"/>
<dbReference type="InterPro" id="IPR052366">
    <property type="entry name" value="GTP_Pyrophosphokinase"/>
</dbReference>
<dbReference type="Proteomes" id="UP000811899">
    <property type="component" value="Unassembled WGS sequence"/>
</dbReference>
<dbReference type="GO" id="GO:0015969">
    <property type="term" value="P:guanosine tetraphosphate metabolic process"/>
    <property type="evidence" value="ECO:0007669"/>
    <property type="project" value="InterPro"/>
</dbReference>
<dbReference type="Pfam" id="PF04607">
    <property type="entry name" value="RelA_SpoT"/>
    <property type="match status" value="1"/>
</dbReference>
<reference evidence="2 3" key="1">
    <citation type="submission" date="2021-05" db="EMBL/GenBank/DDBJ databases">
        <title>The draft genome of Geobacter pelophilus DSM 12255.</title>
        <authorList>
            <person name="Xu Z."/>
            <person name="Masuda Y."/>
            <person name="Itoh H."/>
            <person name="Senoo K."/>
        </authorList>
    </citation>
    <scope>NUCLEOTIDE SEQUENCE [LARGE SCALE GENOMIC DNA]</scope>
    <source>
        <strain evidence="2 3">DSM 12255</strain>
    </source>
</reference>
<gene>
    <name evidence="2" type="ORF">KI809_04385</name>
</gene>
<evidence type="ECO:0000313" key="3">
    <source>
        <dbReference type="Proteomes" id="UP000811899"/>
    </source>
</evidence>
<keyword evidence="3" id="KW-1185">Reference proteome</keyword>
<dbReference type="InterPro" id="IPR043519">
    <property type="entry name" value="NT_sf"/>
</dbReference>
<dbReference type="AlphaFoldDB" id="A0AAW4L677"/>
<dbReference type="InterPro" id="IPR007685">
    <property type="entry name" value="RelA_SpoT"/>
</dbReference>
<dbReference type="SUPFAM" id="SSF81301">
    <property type="entry name" value="Nucleotidyltransferase"/>
    <property type="match status" value="1"/>
</dbReference>
<sequence length="340" mass="38800">MKWVTCTYSKKDVMRAGEQLIAENITDEEQTASMDILSNWRAAHAYPMHALLIFLRTQSSKIDARAVVVQRLKRTPSILDKLSRYPQMKLHRMQDISGCRSVVNTVNSVEKLSTVLTNSRTRHKLHKKDDYIQCPKDSGYRGIHLVYKYNGGKKPYADYFVELQLRSKIQHAWATSVEIVDIFTRQALKASQGSKDWLDFFKYASAEFAKLEKRPTGEHLNGIETKTELRNLANSLNVVNRLNAFAVSTQYVATKHDNKTDYFLLELTNQAQAIMVTQFASSDLDKATRTYLEKERTAKDDPTYDVVLVAAGSMHALQAAYPNYFADSKSFLNYLAKVMS</sequence>
<name>A0AAW4L677_9BACT</name>
<dbReference type="Gene3D" id="3.30.460.10">
    <property type="entry name" value="Beta Polymerase, domain 2"/>
    <property type="match status" value="1"/>
</dbReference>
<dbReference type="PANTHER" id="PTHR47837:SF1">
    <property type="entry name" value="GTP PYROPHOSPHOKINASE YJBM"/>
    <property type="match status" value="1"/>
</dbReference>
<comment type="caution">
    <text evidence="2">The sequence shown here is derived from an EMBL/GenBank/DDBJ whole genome shotgun (WGS) entry which is preliminary data.</text>
</comment>
<feature type="domain" description="RelA/SpoT" evidence="1">
    <location>
        <begin position="70"/>
        <end position="188"/>
    </location>
</feature>
<evidence type="ECO:0000259" key="1">
    <source>
        <dbReference type="SMART" id="SM00954"/>
    </source>
</evidence>
<dbReference type="RefSeq" id="WP_214170266.1">
    <property type="nucleotide sequence ID" value="NZ_JAHCVJ010000001.1"/>
</dbReference>
<accession>A0AAW4L677</accession>
<dbReference type="SMART" id="SM00954">
    <property type="entry name" value="RelA_SpoT"/>
    <property type="match status" value="1"/>
</dbReference>
<organism evidence="2 3">
    <name type="scientific">Geoanaerobacter pelophilus</name>
    <dbReference type="NCBI Taxonomy" id="60036"/>
    <lineage>
        <taxon>Bacteria</taxon>
        <taxon>Pseudomonadati</taxon>
        <taxon>Thermodesulfobacteriota</taxon>
        <taxon>Desulfuromonadia</taxon>
        <taxon>Geobacterales</taxon>
        <taxon>Geobacteraceae</taxon>
        <taxon>Geoanaerobacter</taxon>
    </lineage>
</organism>